<dbReference type="Gene3D" id="1.20.5.170">
    <property type="match status" value="1"/>
</dbReference>
<dbReference type="GO" id="GO:0036228">
    <property type="term" value="P:protein localization to nuclear inner membrane"/>
    <property type="evidence" value="ECO:0007669"/>
    <property type="project" value="TreeGrafter"/>
</dbReference>
<sequence length="625" mass="64778">MSIFGNTNTNTSGGGLFGSTTQPQQQQPAPTNIFGSTTTNPNPNPTPLTAQPTQPSLFGNTNTTTTGTTPNTTGGLFGSTNTNTTQNPAPATGGGLFGSTNTTNQPATTGTGLFGAQPQQQQPAPTGSSLFGSTTTNPLFGNTGTSNTNSGTTGTSLFGNTGTTNTTTTGGGLFGNAGQQNQAGTNAGTTGTGGGLFGSTTTNTGGGLFGASTNTQQPAQTTGTGLFGSTQTGGGLFGAQKPATPAAGGGLFGSTTTPATNTTTGTGGLFGGSLFGQNQQQQQQQQPQQQQSSLFGSTAGNSLFGGNKSTLGTSALGAPSQPTPGFGASTSTTPGNLLSSRSTVGSQQQSADPQVQFLQLTQSIEKIYNSWNPQSPECQFQYYFYNLVDPKQVNLYGRPPNATNEALWQKAVRENPDPSCLVPVLAVGFDDLRQRIDAQAAQSSSHLQKLNDLKSRLAALRTQHEVSNSSRLLRAASMQTQLTQRLMRQIQHLHLLIPAVRSSALTPEEEVLRGKLEELEEEMKRTRVKGRLNELWALIGALSASLERSASAGGAGEWAVVDEEGLAQIAQILSEQQAGLQHLTKILQKATKDLNVILGKKAPKEEDVGEALWDSTGTLRASALR</sequence>
<dbReference type="GO" id="GO:0044613">
    <property type="term" value="C:nuclear pore central transport channel"/>
    <property type="evidence" value="ECO:0007669"/>
    <property type="project" value="TreeGrafter"/>
</dbReference>
<evidence type="ECO:0000256" key="4">
    <source>
        <dbReference type="ARBA" id="ARBA00023242"/>
    </source>
</evidence>
<dbReference type="InParanoid" id="A0A409YB64"/>
<feature type="compositionally biased region" description="Low complexity" evidence="5">
    <location>
        <begin position="275"/>
        <end position="297"/>
    </location>
</feature>
<evidence type="ECO:0000259" key="6">
    <source>
        <dbReference type="Pfam" id="PF13874"/>
    </source>
</evidence>
<feature type="domain" description="Nucleoporin Nup54 alpha-helical" evidence="6">
    <location>
        <begin position="399"/>
        <end position="538"/>
    </location>
</feature>
<gene>
    <name evidence="7" type="ORF">CVT26_008978</name>
</gene>
<feature type="compositionally biased region" description="Gly residues" evidence="5">
    <location>
        <begin position="265"/>
        <end position="274"/>
    </location>
</feature>
<keyword evidence="4" id="KW-0539">Nucleus</keyword>
<dbReference type="OrthoDB" id="6162375at2759"/>
<dbReference type="GO" id="GO:0017056">
    <property type="term" value="F:structural constituent of nuclear pore"/>
    <property type="evidence" value="ECO:0007669"/>
    <property type="project" value="TreeGrafter"/>
</dbReference>
<proteinExistence type="predicted"/>
<evidence type="ECO:0000256" key="3">
    <source>
        <dbReference type="ARBA" id="ARBA00023132"/>
    </source>
</evidence>
<dbReference type="Pfam" id="PF13874">
    <property type="entry name" value="Nup54"/>
    <property type="match status" value="1"/>
</dbReference>
<dbReference type="InterPro" id="IPR025574">
    <property type="entry name" value="Nucleoporin_FG_rpt"/>
</dbReference>
<comment type="caution">
    <text evidence="7">The sequence shown here is derived from an EMBL/GenBank/DDBJ whole genome shotgun (WGS) entry which is preliminary data.</text>
</comment>
<keyword evidence="3" id="KW-0653">Protein transport</keyword>
<comment type="subcellular location">
    <subcellularLocation>
        <location evidence="1">Nucleus</location>
        <location evidence="1">Nuclear pore complex</location>
    </subcellularLocation>
</comment>
<accession>A0A409YB64</accession>
<dbReference type="PANTHER" id="PTHR13000">
    <property type="entry name" value="NUCLEOPORIN P54"/>
    <property type="match status" value="1"/>
</dbReference>
<feature type="compositionally biased region" description="Polar residues" evidence="5">
    <location>
        <begin position="126"/>
        <end position="140"/>
    </location>
</feature>
<dbReference type="FunCoup" id="A0A409YB64">
    <property type="interactions" value="52"/>
</dbReference>
<evidence type="ECO:0000256" key="2">
    <source>
        <dbReference type="ARBA" id="ARBA00022448"/>
    </source>
</evidence>
<keyword evidence="2" id="KW-0813">Transport</keyword>
<dbReference type="GO" id="GO:0006999">
    <property type="term" value="P:nuclear pore organization"/>
    <property type="evidence" value="ECO:0007669"/>
    <property type="project" value="TreeGrafter"/>
</dbReference>
<organism evidence="7 8">
    <name type="scientific">Gymnopilus dilepis</name>
    <dbReference type="NCBI Taxonomy" id="231916"/>
    <lineage>
        <taxon>Eukaryota</taxon>
        <taxon>Fungi</taxon>
        <taxon>Dikarya</taxon>
        <taxon>Basidiomycota</taxon>
        <taxon>Agaricomycotina</taxon>
        <taxon>Agaricomycetes</taxon>
        <taxon>Agaricomycetidae</taxon>
        <taxon>Agaricales</taxon>
        <taxon>Agaricineae</taxon>
        <taxon>Hymenogastraceae</taxon>
        <taxon>Gymnopilus</taxon>
    </lineage>
</organism>
<feature type="compositionally biased region" description="Low complexity" evidence="5">
    <location>
        <begin position="18"/>
        <end position="91"/>
    </location>
</feature>
<feature type="compositionally biased region" description="Low complexity" evidence="5">
    <location>
        <begin position="1"/>
        <end position="11"/>
    </location>
</feature>
<feature type="compositionally biased region" description="Polar residues" evidence="5">
    <location>
        <begin position="328"/>
        <end position="350"/>
    </location>
</feature>
<reference evidence="7 8" key="1">
    <citation type="journal article" date="2018" name="Evol. Lett.">
        <title>Horizontal gene cluster transfer increased hallucinogenic mushroom diversity.</title>
        <authorList>
            <person name="Reynolds H.T."/>
            <person name="Vijayakumar V."/>
            <person name="Gluck-Thaler E."/>
            <person name="Korotkin H.B."/>
            <person name="Matheny P.B."/>
            <person name="Slot J.C."/>
        </authorList>
    </citation>
    <scope>NUCLEOTIDE SEQUENCE [LARGE SCALE GENOMIC DNA]</scope>
    <source>
        <strain evidence="7 8">SRW20</strain>
    </source>
</reference>
<evidence type="ECO:0000313" key="8">
    <source>
        <dbReference type="Proteomes" id="UP000284706"/>
    </source>
</evidence>
<evidence type="ECO:0000256" key="1">
    <source>
        <dbReference type="ARBA" id="ARBA00004567"/>
    </source>
</evidence>
<feature type="region of interest" description="Disordered" evidence="5">
    <location>
        <begin position="1"/>
        <end position="226"/>
    </location>
</feature>
<feature type="compositionally biased region" description="Low complexity" evidence="5">
    <location>
        <begin position="100"/>
        <end position="125"/>
    </location>
</feature>
<dbReference type="STRING" id="231916.A0A409YB64"/>
<feature type="compositionally biased region" description="Polar residues" evidence="5">
    <location>
        <begin position="212"/>
        <end position="226"/>
    </location>
</feature>
<dbReference type="AlphaFoldDB" id="A0A409YB64"/>
<evidence type="ECO:0000256" key="5">
    <source>
        <dbReference type="SAM" id="MobiDB-lite"/>
    </source>
</evidence>
<dbReference type="InterPro" id="IPR024864">
    <property type="entry name" value="Nup54/Nup57/Nup44"/>
</dbReference>
<evidence type="ECO:0000313" key="7">
    <source>
        <dbReference type="EMBL" id="PPR00229.1"/>
    </source>
</evidence>
<feature type="compositionally biased region" description="Low complexity" evidence="5">
    <location>
        <begin position="253"/>
        <end position="264"/>
    </location>
</feature>
<protein>
    <recommendedName>
        <fullName evidence="6">Nucleoporin Nup54 alpha-helical domain-containing protein</fullName>
    </recommendedName>
</protein>
<dbReference type="Pfam" id="PF13634">
    <property type="entry name" value="Nucleoporin_FG"/>
    <property type="match status" value="3"/>
</dbReference>
<keyword evidence="3" id="KW-0906">Nuclear pore complex</keyword>
<keyword evidence="8" id="KW-1185">Reference proteome</keyword>
<dbReference type="Proteomes" id="UP000284706">
    <property type="component" value="Unassembled WGS sequence"/>
</dbReference>
<keyword evidence="3" id="KW-0509">mRNA transport</keyword>
<feature type="region of interest" description="Disordered" evidence="5">
    <location>
        <begin position="251"/>
        <end position="350"/>
    </location>
</feature>
<dbReference type="EMBL" id="NHYE01001019">
    <property type="protein sequence ID" value="PPR00229.1"/>
    <property type="molecule type" value="Genomic_DNA"/>
</dbReference>
<dbReference type="InterPro" id="IPR025712">
    <property type="entry name" value="Nup54_alpha-helical_dom"/>
</dbReference>
<feature type="compositionally biased region" description="Low complexity" evidence="5">
    <location>
        <begin position="141"/>
        <end position="168"/>
    </location>
</feature>
<dbReference type="GO" id="GO:0006607">
    <property type="term" value="P:NLS-bearing protein import into nucleus"/>
    <property type="evidence" value="ECO:0007669"/>
    <property type="project" value="TreeGrafter"/>
</dbReference>
<feature type="compositionally biased region" description="Low complexity" evidence="5">
    <location>
        <begin position="176"/>
        <end position="189"/>
    </location>
</feature>
<name>A0A409YB64_9AGAR</name>
<keyword evidence="3" id="KW-0811">Translocation</keyword>
<dbReference type="PANTHER" id="PTHR13000:SF0">
    <property type="entry name" value="NUCLEOPORIN P54"/>
    <property type="match status" value="1"/>
</dbReference>